<dbReference type="SUPFAM" id="SSF140490">
    <property type="entry name" value="Nqo1C-terminal domain-like"/>
    <property type="match status" value="1"/>
</dbReference>
<dbReference type="Proteomes" id="UP000598633">
    <property type="component" value="Unassembled WGS sequence"/>
</dbReference>
<feature type="domain" description="4Fe-4S ferredoxin-type" evidence="6">
    <location>
        <begin position="561"/>
        <end position="590"/>
    </location>
</feature>
<accession>A0A8J6Y5B8</accession>
<dbReference type="FunFam" id="3.40.50.11540:FF:000001">
    <property type="entry name" value="NADH dehydrogenase [ubiquinone] flavoprotein 1, mitochondrial"/>
    <property type="match status" value="1"/>
</dbReference>
<reference evidence="7 8" key="1">
    <citation type="submission" date="2020-08" db="EMBL/GenBank/DDBJ databases">
        <title>Acidobacteriota in marine sediments use diverse sulfur dissimilation pathways.</title>
        <authorList>
            <person name="Wasmund K."/>
        </authorList>
    </citation>
    <scope>NUCLEOTIDE SEQUENCE [LARGE SCALE GENOMIC DNA]</scope>
    <source>
        <strain evidence="7">MAG AM3-A</strain>
    </source>
</reference>
<dbReference type="Gene3D" id="3.40.30.10">
    <property type="entry name" value="Glutaredoxin"/>
    <property type="match status" value="1"/>
</dbReference>
<evidence type="ECO:0000256" key="5">
    <source>
        <dbReference type="ARBA" id="ARBA00023014"/>
    </source>
</evidence>
<dbReference type="PANTHER" id="PTHR43578:SF3">
    <property type="entry name" value="NADH-QUINONE OXIDOREDUCTASE SUBUNIT F"/>
    <property type="match status" value="1"/>
</dbReference>
<dbReference type="Gene3D" id="6.10.250.1450">
    <property type="match status" value="1"/>
</dbReference>
<dbReference type="FunFam" id="1.20.1440.230:FF:000001">
    <property type="entry name" value="Mitochondrial NADH dehydrogenase flavoprotein 1"/>
    <property type="match status" value="1"/>
</dbReference>
<feature type="domain" description="4Fe-4S ferredoxin-type" evidence="6">
    <location>
        <begin position="591"/>
        <end position="620"/>
    </location>
</feature>
<dbReference type="InterPro" id="IPR011538">
    <property type="entry name" value="Nuo51_FMN-bd"/>
</dbReference>
<evidence type="ECO:0000259" key="6">
    <source>
        <dbReference type="PROSITE" id="PS51379"/>
    </source>
</evidence>
<dbReference type="GO" id="GO:0010181">
    <property type="term" value="F:FMN binding"/>
    <property type="evidence" value="ECO:0007669"/>
    <property type="project" value="InterPro"/>
</dbReference>
<dbReference type="PROSITE" id="PS00198">
    <property type="entry name" value="4FE4S_FER_1"/>
    <property type="match status" value="1"/>
</dbReference>
<dbReference type="Pfam" id="PF14697">
    <property type="entry name" value="Fer4_21"/>
    <property type="match status" value="1"/>
</dbReference>
<dbReference type="SUPFAM" id="SSF142984">
    <property type="entry name" value="Nqo1 middle domain-like"/>
    <property type="match status" value="1"/>
</dbReference>
<evidence type="ECO:0000256" key="2">
    <source>
        <dbReference type="ARBA" id="ARBA00022485"/>
    </source>
</evidence>
<keyword evidence="3" id="KW-0479">Metal-binding</keyword>
<dbReference type="EMBL" id="JACXWA010000008">
    <property type="protein sequence ID" value="MBD3869829.1"/>
    <property type="molecule type" value="Genomic_DNA"/>
</dbReference>
<evidence type="ECO:0000313" key="7">
    <source>
        <dbReference type="EMBL" id="MBD3869829.1"/>
    </source>
</evidence>
<dbReference type="InterPro" id="IPR001949">
    <property type="entry name" value="NADH-UbQ_OxRdtase_51kDa_CS"/>
</dbReference>
<comment type="caution">
    <text evidence="7">The sequence shown here is derived from an EMBL/GenBank/DDBJ whole genome shotgun (WGS) entry which is preliminary data.</text>
</comment>
<evidence type="ECO:0000256" key="4">
    <source>
        <dbReference type="ARBA" id="ARBA00023004"/>
    </source>
</evidence>
<dbReference type="InterPro" id="IPR037225">
    <property type="entry name" value="Nuo51_FMN-bd_sf"/>
</dbReference>
<protein>
    <submittedName>
        <fullName evidence="7">NADH-quinone oxidoreductase subunit NuoF</fullName>
    </submittedName>
</protein>
<keyword evidence="5" id="KW-0411">Iron-sulfur</keyword>
<dbReference type="InterPro" id="IPR019554">
    <property type="entry name" value="Soluble_ligand-bd"/>
</dbReference>
<dbReference type="Pfam" id="PF10589">
    <property type="entry name" value="NADH_4Fe-4S"/>
    <property type="match status" value="1"/>
</dbReference>
<organism evidence="7 8">
    <name type="scientific">Candidatus Sulfomarinibacter kjeldsenii</name>
    <dbReference type="NCBI Taxonomy" id="2885994"/>
    <lineage>
        <taxon>Bacteria</taxon>
        <taxon>Pseudomonadati</taxon>
        <taxon>Acidobacteriota</taxon>
        <taxon>Thermoanaerobaculia</taxon>
        <taxon>Thermoanaerobaculales</taxon>
        <taxon>Candidatus Sulfomarinibacteraceae</taxon>
        <taxon>Candidatus Sulfomarinibacter</taxon>
    </lineage>
</organism>
<evidence type="ECO:0000256" key="3">
    <source>
        <dbReference type="ARBA" id="ARBA00022723"/>
    </source>
</evidence>
<evidence type="ECO:0000256" key="1">
    <source>
        <dbReference type="ARBA" id="ARBA00007523"/>
    </source>
</evidence>
<sequence length="629" mass="68086">MRIESRDQFEALRKQSLEIETNRKQQVLVCCGTGCLASGSKEVAEAFADEIAKRSIDATVDLFVKSTGCHGFCERGPLVVLNPQGILYTKVKAGRVEEIVEKTLVGGEVIPGLLYKDPVSGERVEQYEEVPFYRHQVRVAMRNIGRIDPTDILDAIAQGSYSGVAKVLFEMSPHEVIGEVATSGQRGRGGAGFNTARKWQSCKDAPGERCYVLCNGDEGDPGAFKDRSIMEGDPHSVLEGMIIGAYAVQANEGWIYVRDEYPLAVVNLTIAIREARKYGLLGENIMGSGFDFDIKISRGGGAFVCGESSALMRSLEGKTGEPRAKYVHSTDKGLFDLPTVLNNVETWAGIGAIIERGGAWFASMGTERSKGTKAFSLVGKVKNTGLIELPMGTTLRHIIYDIGGGILKDRPFKAVQTGGPSGGCVPEELLDLPVDYEELTEAGSMMGSGGMIVMDDRTCMVDVSRFFLAFLEEESCGKCTPCREGLKQMLHVYGRIIAGKGQAGDLELIEKLAAGMQLGSLCELGKSAPNPVLSTLRYFRSEYEAHISDHACPAGVCRELTAFEIVEDGCDGCHLCYKACPVDAITGVVKELHVIDHEACISCGACLDVCPTDTIRTFPKHELEKAEVV</sequence>
<proteinExistence type="inferred from homology"/>
<dbReference type="InterPro" id="IPR036249">
    <property type="entry name" value="Thioredoxin-like_sf"/>
</dbReference>
<dbReference type="AlphaFoldDB" id="A0A8J6Y5B8"/>
<dbReference type="PANTHER" id="PTHR43578">
    <property type="entry name" value="NADH-QUINONE OXIDOREDUCTASE SUBUNIT F"/>
    <property type="match status" value="1"/>
</dbReference>
<dbReference type="Pfam" id="PF01257">
    <property type="entry name" value="2Fe-2S_thioredx"/>
    <property type="match status" value="1"/>
</dbReference>
<dbReference type="PROSITE" id="PS00645">
    <property type="entry name" value="COMPLEX1_51K_2"/>
    <property type="match status" value="1"/>
</dbReference>
<dbReference type="Pfam" id="PF01512">
    <property type="entry name" value="Complex1_51K"/>
    <property type="match status" value="1"/>
</dbReference>
<dbReference type="SUPFAM" id="SSF142019">
    <property type="entry name" value="Nqo1 FMN-binding domain-like"/>
    <property type="match status" value="1"/>
</dbReference>
<dbReference type="GO" id="GO:0008137">
    <property type="term" value="F:NADH dehydrogenase (ubiquinone) activity"/>
    <property type="evidence" value="ECO:0007669"/>
    <property type="project" value="InterPro"/>
</dbReference>
<dbReference type="SUPFAM" id="SSF52833">
    <property type="entry name" value="Thioredoxin-like"/>
    <property type="match status" value="1"/>
</dbReference>
<dbReference type="GO" id="GO:0051539">
    <property type="term" value="F:4 iron, 4 sulfur cluster binding"/>
    <property type="evidence" value="ECO:0007669"/>
    <property type="project" value="UniProtKB-KW"/>
</dbReference>
<dbReference type="InterPro" id="IPR017900">
    <property type="entry name" value="4Fe4S_Fe_S_CS"/>
</dbReference>
<dbReference type="InterPro" id="IPR037207">
    <property type="entry name" value="Nuop51_4Fe4S-bd_sf"/>
</dbReference>
<dbReference type="SUPFAM" id="SSF54862">
    <property type="entry name" value="4Fe-4S ferredoxins"/>
    <property type="match status" value="1"/>
</dbReference>
<dbReference type="PROSITE" id="PS51379">
    <property type="entry name" value="4FE4S_FER_2"/>
    <property type="match status" value="2"/>
</dbReference>
<dbReference type="CDD" id="cd02980">
    <property type="entry name" value="TRX_Fd_family"/>
    <property type="match status" value="1"/>
</dbReference>
<comment type="similarity">
    <text evidence="1">Belongs to the complex I 51 kDa subunit family.</text>
</comment>
<dbReference type="Pfam" id="PF10531">
    <property type="entry name" value="SLBB"/>
    <property type="match status" value="1"/>
</dbReference>
<gene>
    <name evidence="7" type="ORF">IFJ97_00550</name>
</gene>
<keyword evidence="2" id="KW-0004">4Fe-4S</keyword>
<keyword evidence="4" id="KW-0408">Iron</keyword>
<name>A0A8J6Y5B8_9BACT</name>
<dbReference type="Gene3D" id="3.30.70.20">
    <property type="match status" value="2"/>
</dbReference>
<dbReference type="SMART" id="SM00928">
    <property type="entry name" value="NADH_4Fe-4S"/>
    <property type="match status" value="1"/>
</dbReference>
<dbReference type="InterPro" id="IPR019575">
    <property type="entry name" value="Nuop51_4Fe4S-bd"/>
</dbReference>
<dbReference type="Gene3D" id="1.20.1440.230">
    <property type="entry name" value="NADH-ubiquinone oxidoreductase 51kDa subunit, iron-sulphur binding domain"/>
    <property type="match status" value="1"/>
</dbReference>
<dbReference type="Gene3D" id="3.40.50.11540">
    <property type="entry name" value="NADH-ubiquinone oxidoreductase 51kDa subunit"/>
    <property type="match status" value="1"/>
</dbReference>
<dbReference type="InterPro" id="IPR017896">
    <property type="entry name" value="4Fe4S_Fe-S-bd"/>
</dbReference>
<evidence type="ECO:0000313" key="8">
    <source>
        <dbReference type="Proteomes" id="UP000598633"/>
    </source>
</evidence>
<dbReference type="GO" id="GO:0046872">
    <property type="term" value="F:metal ion binding"/>
    <property type="evidence" value="ECO:0007669"/>
    <property type="project" value="UniProtKB-KW"/>
</dbReference>
<dbReference type="Gene3D" id="3.10.20.600">
    <property type="match status" value="1"/>
</dbReference>